<evidence type="ECO:0000313" key="2">
    <source>
        <dbReference type="Proteomes" id="UP000176603"/>
    </source>
</evidence>
<name>A0A1F7UJ22_9BACT</name>
<proteinExistence type="predicted"/>
<comment type="caution">
    <text evidence="1">The sequence shown here is derived from an EMBL/GenBank/DDBJ whole genome shotgun (WGS) entry which is preliminary data.</text>
</comment>
<protein>
    <submittedName>
        <fullName evidence="1">Uncharacterized protein</fullName>
    </submittedName>
</protein>
<sequence length="98" mass="11056">MDNRLFFRDNPTTLQAGDLVIVYLDNGLVGFERMGERLMIQGANRDDKLIIFPHGTTPIDAAGLAELIAITHGFGTECVQHTERYVSFRFTDILLSQR</sequence>
<reference evidence="1 2" key="1">
    <citation type="journal article" date="2016" name="Nat. Commun.">
        <title>Thousands of microbial genomes shed light on interconnected biogeochemical processes in an aquifer system.</title>
        <authorList>
            <person name="Anantharaman K."/>
            <person name="Brown C.T."/>
            <person name="Hug L.A."/>
            <person name="Sharon I."/>
            <person name="Castelle C.J."/>
            <person name="Probst A.J."/>
            <person name="Thomas B.C."/>
            <person name="Singh A."/>
            <person name="Wilkins M.J."/>
            <person name="Karaoz U."/>
            <person name="Brodie E.L."/>
            <person name="Williams K.H."/>
            <person name="Hubbard S.S."/>
            <person name="Banfield J.F."/>
        </authorList>
    </citation>
    <scope>NUCLEOTIDE SEQUENCE [LARGE SCALE GENOMIC DNA]</scope>
</reference>
<dbReference type="AlphaFoldDB" id="A0A1F7UJ22"/>
<accession>A0A1F7UJ22</accession>
<evidence type="ECO:0000313" key="1">
    <source>
        <dbReference type="EMBL" id="OGL78270.1"/>
    </source>
</evidence>
<gene>
    <name evidence="1" type="ORF">A3E39_03840</name>
</gene>
<dbReference type="EMBL" id="MGEH01000035">
    <property type="protein sequence ID" value="OGL78270.1"/>
    <property type="molecule type" value="Genomic_DNA"/>
</dbReference>
<organism evidence="1 2">
    <name type="scientific">Candidatus Uhrbacteria bacterium RIFCSPHIGHO2_12_FULL_60_25</name>
    <dbReference type="NCBI Taxonomy" id="1802399"/>
    <lineage>
        <taxon>Bacteria</taxon>
        <taxon>Candidatus Uhriibacteriota</taxon>
    </lineage>
</organism>
<dbReference type="Proteomes" id="UP000176603">
    <property type="component" value="Unassembled WGS sequence"/>
</dbReference>